<keyword evidence="4 5" id="KW-0472">Membrane</keyword>
<dbReference type="GO" id="GO:0016020">
    <property type="term" value="C:membrane"/>
    <property type="evidence" value="ECO:0007669"/>
    <property type="project" value="UniProtKB-SubCell"/>
</dbReference>
<reference evidence="7 8" key="1">
    <citation type="submission" date="2017-04" db="EMBL/GenBank/DDBJ databases">
        <title>Comparative genome analysis of Subtercola boreus.</title>
        <authorList>
            <person name="Cho Y.-J."/>
            <person name="Cho A."/>
            <person name="Kim O.-S."/>
            <person name="Lee J.-I."/>
        </authorList>
    </citation>
    <scope>NUCLEOTIDE SEQUENCE [LARGE SCALE GENOMIC DNA]</scope>
    <source>
        <strain evidence="7 8">K300</strain>
    </source>
</reference>
<keyword evidence="2 5" id="KW-0812">Transmembrane</keyword>
<dbReference type="PANTHER" id="PTHR37422:SF17">
    <property type="entry name" value="O-ANTIGEN LIGASE"/>
    <property type="match status" value="1"/>
</dbReference>
<dbReference type="Proteomes" id="UP000256486">
    <property type="component" value="Unassembled WGS sequence"/>
</dbReference>
<feature type="transmembrane region" description="Helical" evidence="5">
    <location>
        <begin position="242"/>
        <end position="266"/>
    </location>
</feature>
<dbReference type="OrthoDB" id="1118146at2"/>
<evidence type="ECO:0000256" key="4">
    <source>
        <dbReference type="ARBA" id="ARBA00023136"/>
    </source>
</evidence>
<proteinExistence type="predicted"/>
<feature type="transmembrane region" description="Helical" evidence="5">
    <location>
        <begin position="52"/>
        <end position="74"/>
    </location>
</feature>
<evidence type="ECO:0000256" key="2">
    <source>
        <dbReference type="ARBA" id="ARBA00022692"/>
    </source>
</evidence>
<evidence type="ECO:0000256" key="5">
    <source>
        <dbReference type="SAM" id="Phobius"/>
    </source>
</evidence>
<feature type="transmembrane region" description="Helical" evidence="5">
    <location>
        <begin position="86"/>
        <end position="106"/>
    </location>
</feature>
<feature type="transmembrane region" description="Helical" evidence="5">
    <location>
        <begin position="146"/>
        <end position="164"/>
    </location>
</feature>
<feature type="domain" description="O-antigen ligase-related" evidence="6">
    <location>
        <begin position="234"/>
        <end position="377"/>
    </location>
</feature>
<dbReference type="AlphaFoldDB" id="A0A3E0VG81"/>
<dbReference type="InterPro" id="IPR051533">
    <property type="entry name" value="WaaL-like"/>
</dbReference>
<organism evidence="7 8">
    <name type="scientific">Subtercola boreus</name>
    <dbReference type="NCBI Taxonomy" id="120213"/>
    <lineage>
        <taxon>Bacteria</taxon>
        <taxon>Bacillati</taxon>
        <taxon>Actinomycetota</taxon>
        <taxon>Actinomycetes</taxon>
        <taxon>Micrococcales</taxon>
        <taxon>Microbacteriaceae</taxon>
        <taxon>Subtercola</taxon>
    </lineage>
</organism>
<dbReference type="RefSeq" id="WP_116413855.1">
    <property type="nucleotide sequence ID" value="NZ_NBWZ01000001.1"/>
</dbReference>
<dbReference type="Pfam" id="PF04932">
    <property type="entry name" value="Wzy_C"/>
    <property type="match status" value="1"/>
</dbReference>
<gene>
    <name evidence="7" type="ORF">B7R54_03825</name>
</gene>
<accession>A0A3E0VG81</accession>
<dbReference type="InterPro" id="IPR007016">
    <property type="entry name" value="O-antigen_ligase-rel_domated"/>
</dbReference>
<feature type="transmembrane region" description="Helical" evidence="5">
    <location>
        <begin position="112"/>
        <end position="134"/>
    </location>
</feature>
<comment type="subcellular location">
    <subcellularLocation>
        <location evidence="1">Membrane</location>
        <topology evidence="1">Multi-pass membrane protein</topology>
    </subcellularLocation>
</comment>
<feature type="transmembrane region" description="Helical" evidence="5">
    <location>
        <begin position="204"/>
        <end position="221"/>
    </location>
</feature>
<evidence type="ECO:0000256" key="3">
    <source>
        <dbReference type="ARBA" id="ARBA00022989"/>
    </source>
</evidence>
<name>A0A3E0VG81_9MICO</name>
<comment type="caution">
    <text evidence="7">The sequence shown here is derived from an EMBL/GenBank/DDBJ whole genome shotgun (WGS) entry which is preliminary data.</text>
</comment>
<evidence type="ECO:0000256" key="1">
    <source>
        <dbReference type="ARBA" id="ARBA00004141"/>
    </source>
</evidence>
<dbReference type="EMBL" id="NBWZ01000001">
    <property type="protein sequence ID" value="RFA08448.1"/>
    <property type="molecule type" value="Genomic_DNA"/>
</dbReference>
<evidence type="ECO:0000313" key="8">
    <source>
        <dbReference type="Proteomes" id="UP000256486"/>
    </source>
</evidence>
<sequence length="461" mass="50301">MTSTPRTDPLGMSRAHRVPVVEEQAPSPVGRIRLAGFVLFTALGADAWQSLLGWPAFIVLVVGLSVASGVVLVRTTRGRGVPWMRYSKPLAAFLVLCAASIVWSQYTFATALGATAQLVTAVAGVFIAVTLSWLEILRALGTALRWLLGLSLVFELFTAIFVRGDLRALWLFSGGRGVPDDYQWSTSSLFVGGPIQGIVGNRNLLAFLVLLALIVFAIEWVEKTRRPVSSAVWIGVALLEHGLTRSATVLMATIVVAFVLVVALLIRRVPVERRLVVYPFGIAGVVILAIVSIRLADDFFPLLGRSDNLTGRLAIWDTVVDLAWQHPWGGWGWISYWAPWVEPFKNLVVQDGTVYLQAHNAWIDIFLQLGVVGLFVFGCLIAATMVRSWWMAVDPPSPIVGVPTPFQAISLLPLLLLTALVIQSLTESRLLIEGNFLLLVLLATKVKLDPLPLGPPPRALR</sequence>
<protein>
    <recommendedName>
        <fullName evidence="6">O-antigen ligase-related domain-containing protein</fullName>
    </recommendedName>
</protein>
<evidence type="ECO:0000313" key="7">
    <source>
        <dbReference type="EMBL" id="RFA08448.1"/>
    </source>
</evidence>
<keyword evidence="8" id="KW-1185">Reference proteome</keyword>
<feature type="transmembrane region" description="Helical" evidence="5">
    <location>
        <begin position="278"/>
        <end position="296"/>
    </location>
</feature>
<evidence type="ECO:0000259" key="6">
    <source>
        <dbReference type="Pfam" id="PF04932"/>
    </source>
</evidence>
<dbReference type="PANTHER" id="PTHR37422">
    <property type="entry name" value="TEICHURONIC ACID BIOSYNTHESIS PROTEIN TUAE"/>
    <property type="match status" value="1"/>
</dbReference>
<keyword evidence="3 5" id="KW-1133">Transmembrane helix</keyword>
<feature type="transmembrane region" description="Helical" evidence="5">
    <location>
        <begin position="365"/>
        <end position="386"/>
    </location>
</feature>